<dbReference type="GO" id="GO:0003677">
    <property type="term" value="F:DNA binding"/>
    <property type="evidence" value="ECO:0007669"/>
    <property type="project" value="InterPro"/>
</dbReference>
<reference evidence="6" key="1">
    <citation type="submission" date="2016-01" db="EMBL/GenBank/DDBJ databases">
        <authorList>
            <person name="Mitreva M."/>
            <person name="Pepin K.H."/>
            <person name="Mihindukulasuriya K.A."/>
            <person name="Fulton R."/>
            <person name="Fronick C."/>
            <person name="O'Laughlin M."/>
            <person name="Miner T."/>
            <person name="Herter B."/>
            <person name="Rosa B.A."/>
            <person name="Cordes M."/>
            <person name="Tomlinson C."/>
            <person name="Wollam A."/>
            <person name="Palsikar V.B."/>
            <person name="Mardis E.R."/>
            <person name="Wilson R.K."/>
        </authorList>
    </citation>
    <scope>NUCLEOTIDE SEQUENCE [LARGE SCALE GENOMIC DNA]</scope>
    <source>
        <strain evidence="6">KA00182</strain>
    </source>
</reference>
<comment type="similarity">
    <text evidence="1">Belongs to the Mg-chelatase subunits D/I family. ComM subfamily.</text>
</comment>
<dbReference type="InterPro" id="IPR025158">
    <property type="entry name" value="Mg_chelat-rel_C"/>
</dbReference>
<dbReference type="PRINTS" id="PR01657">
    <property type="entry name" value="MCMFAMILY"/>
</dbReference>
<dbReference type="RefSeq" id="WP_062485109.1">
    <property type="nucleotide sequence ID" value="NZ_KQ960929.1"/>
</dbReference>
<dbReference type="InterPro" id="IPR004482">
    <property type="entry name" value="Mg_chelat-rel"/>
</dbReference>
<evidence type="ECO:0000259" key="4">
    <source>
        <dbReference type="SMART" id="SM00382"/>
    </source>
</evidence>
<name>A0A134CKJ6_9FIRM</name>
<accession>A0A134CKJ6</accession>
<dbReference type="STRING" id="1588748.HMPREF3182_00319"/>
<comment type="caution">
    <text evidence="5">The sequence shown here is derived from an EMBL/GenBank/DDBJ whole genome shotgun (WGS) entry which is preliminary data.</text>
</comment>
<dbReference type="GO" id="GO:0005524">
    <property type="term" value="F:ATP binding"/>
    <property type="evidence" value="ECO:0007669"/>
    <property type="project" value="UniProtKB-KW"/>
</dbReference>
<keyword evidence="3" id="KW-0067">ATP-binding</keyword>
<dbReference type="InterPro" id="IPR000523">
    <property type="entry name" value="Mg_chelatse_chII-like_cat_dom"/>
</dbReference>
<dbReference type="SMART" id="SM00382">
    <property type="entry name" value="AAA"/>
    <property type="match status" value="1"/>
</dbReference>
<feature type="domain" description="AAA+ ATPase" evidence="4">
    <location>
        <begin position="211"/>
        <end position="393"/>
    </location>
</feature>
<keyword evidence="6" id="KW-1185">Reference proteome</keyword>
<dbReference type="Pfam" id="PF13541">
    <property type="entry name" value="ChlI"/>
    <property type="match status" value="1"/>
</dbReference>
<dbReference type="Proteomes" id="UP000070160">
    <property type="component" value="Unassembled WGS sequence"/>
</dbReference>
<dbReference type="InterPro" id="IPR001208">
    <property type="entry name" value="MCM_dom"/>
</dbReference>
<dbReference type="Gene3D" id="3.40.50.300">
    <property type="entry name" value="P-loop containing nucleotide triphosphate hydrolases"/>
    <property type="match status" value="1"/>
</dbReference>
<sequence length="505" mass="55942">MFARTFSASVLGLQGHIISVEIDIANGLPAFELVGLATTAVKESKDRVRAAIKNSGYEFPMRRITVNLAPADLKKDSAGLDMAIAVGILVSSGQLDEQVCEHALFIGELALDGKTRPVTGILPMLLEGRAQKFTNVFVHPENQAEATLCPNINIYAVDTLQTLYNHLSQTKPQQPIHFDVPIHPPLSYDIDFSEVQGQYIAKRALEIAAAGGHNVLMIGSPGSGKTMLAKRIPTILPPMTLQESMEVTKIYSVSGLFHEVQLHTQRPFRSPHHTISMGGLIGGGSIPKPGEVTLSHNGVLFLDEFPEFPRTVLEVLRQPLEDGIVHISRIQATLSYPARFILIAAMNPCPCGYLCDKERPCTCTPREIRRYIQKISGPLLDRIDLHVSVERPKYEELTSHIQQETSQTIRQRVCIARERQVTRLAPYHLYCNAHMGHRAVKETCHLTPDGQKLLQHVFDSLKLSARSFDRVIKVSRTIADLDASESITDSHIAEAISYRNTLPQP</sequence>
<dbReference type="SUPFAM" id="SSF52540">
    <property type="entry name" value="P-loop containing nucleoside triphosphate hydrolases"/>
    <property type="match status" value="1"/>
</dbReference>
<dbReference type="Pfam" id="PF01078">
    <property type="entry name" value="Mg_chelatase"/>
    <property type="match status" value="1"/>
</dbReference>
<dbReference type="EMBL" id="LSDT01000008">
    <property type="protein sequence ID" value="KXB92657.1"/>
    <property type="molecule type" value="Genomic_DNA"/>
</dbReference>
<protein>
    <submittedName>
        <fullName evidence="5">Mg chelatase-like protein</fullName>
    </submittedName>
</protein>
<dbReference type="PANTHER" id="PTHR32039:SF7">
    <property type="entry name" value="COMPETENCE PROTEIN COMM"/>
    <property type="match status" value="1"/>
</dbReference>
<dbReference type="NCBIfam" id="TIGR00368">
    <property type="entry name" value="YifB family Mg chelatase-like AAA ATPase"/>
    <property type="match status" value="1"/>
</dbReference>
<evidence type="ECO:0000313" key="5">
    <source>
        <dbReference type="EMBL" id="KXB92657.1"/>
    </source>
</evidence>
<proteinExistence type="inferred from homology"/>
<dbReference type="InterPro" id="IPR045006">
    <property type="entry name" value="CHLI-like"/>
</dbReference>
<dbReference type="Gene3D" id="3.30.230.10">
    <property type="match status" value="1"/>
</dbReference>
<dbReference type="SUPFAM" id="SSF54211">
    <property type="entry name" value="Ribosomal protein S5 domain 2-like"/>
    <property type="match status" value="1"/>
</dbReference>
<keyword evidence="2" id="KW-0547">Nucleotide-binding</keyword>
<dbReference type="InterPro" id="IPR003593">
    <property type="entry name" value="AAA+_ATPase"/>
</dbReference>
<evidence type="ECO:0000256" key="3">
    <source>
        <dbReference type="ARBA" id="ARBA00022840"/>
    </source>
</evidence>
<evidence type="ECO:0000256" key="1">
    <source>
        <dbReference type="ARBA" id="ARBA00006354"/>
    </source>
</evidence>
<evidence type="ECO:0000313" key="6">
    <source>
        <dbReference type="Proteomes" id="UP000070160"/>
    </source>
</evidence>
<dbReference type="InterPro" id="IPR014721">
    <property type="entry name" value="Ribsml_uS5_D2-typ_fold_subgr"/>
</dbReference>
<organism evidence="5 6">
    <name type="scientific">Megasphaera hutchinsoni</name>
    <dbReference type="NCBI Taxonomy" id="1588748"/>
    <lineage>
        <taxon>Bacteria</taxon>
        <taxon>Bacillati</taxon>
        <taxon>Bacillota</taxon>
        <taxon>Negativicutes</taxon>
        <taxon>Veillonellales</taxon>
        <taxon>Veillonellaceae</taxon>
        <taxon>Megasphaera</taxon>
    </lineage>
</organism>
<evidence type="ECO:0000256" key="2">
    <source>
        <dbReference type="ARBA" id="ARBA00022741"/>
    </source>
</evidence>
<dbReference type="Pfam" id="PF13335">
    <property type="entry name" value="Mg_chelatase_C"/>
    <property type="match status" value="1"/>
</dbReference>
<dbReference type="PATRIC" id="fig|1588748.3.peg.309"/>
<dbReference type="InterPro" id="IPR027417">
    <property type="entry name" value="P-loop_NTPase"/>
</dbReference>
<dbReference type="AlphaFoldDB" id="A0A134CKJ6"/>
<gene>
    <name evidence="5" type="ORF">HMPREF3182_00319</name>
</gene>
<dbReference type="InterPro" id="IPR020568">
    <property type="entry name" value="Ribosomal_Su5_D2-typ_SF"/>
</dbReference>
<dbReference type="PANTHER" id="PTHR32039">
    <property type="entry name" value="MAGNESIUM-CHELATASE SUBUNIT CHLI"/>
    <property type="match status" value="1"/>
</dbReference>